<dbReference type="PROSITE" id="PS51703">
    <property type="entry name" value="DZF"/>
    <property type="match status" value="1"/>
</dbReference>
<feature type="domain" description="DZF" evidence="1">
    <location>
        <begin position="68"/>
        <end position="302"/>
    </location>
</feature>
<dbReference type="Gene3D" id="3.30.460.10">
    <property type="entry name" value="Beta Polymerase, domain 2"/>
    <property type="match status" value="1"/>
</dbReference>
<accession>A0ABU7F315</accession>
<evidence type="ECO:0000259" key="1">
    <source>
        <dbReference type="PROSITE" id="PS51703"/>
    </source>
</evidence>
<dbReference type="InterPro" id="IPR049401">
    <property type="entry name" value="DZF_dom_N"/>
</dbReference>
<dbReference type="SMART" id="SM00572">
    <property type="entry name" value="DZF"/>
    <property type="match status" value="1"/>
</dbReference>
<dbReference type="InterPro" id="IPR043519">
    <property type="entry name" value="NT_sf"/>
</dbReference>
<dbReference type="Pfam" id="PF07528">
    <property type="entry name" value="DZF_N"/>
    <property type="match status" value="1"/>
</dbReference>
<dbReference type="Proteomes" id="UP001352852">
    <property type="component" value="Unassembled WGS sequence"/>
</dbReference>
<evidence type="ECO:0000313" key="2">
    <source>
        <dbReference type="EMBL" id="MED6293431.1"/>
    </source>
</evidence>
<dbReference type="PANTHER" id="PTHR45762">
    <property type="entry name" value="ZINC FINGER RNA-BINDING PROTEIN"/>
    <property type="match status" value="1"/>
</dbReference>
<dbReference type="EMBL" id="JAHUTJ010074450">
    <property type="protein sequence ID" value="MED6293431.1"/>
    <property type="molecule type" value="Genomic_DNA"/>
</dbReference>
<reference evidence="2 3" key="1">
    <citation type="submission" date="2021-06" db="EMBL/GenBank/DDBJ databases">
        <authorList>
            <person name="Palmer J.M."/>
        </authorList>
    </citation>
    <scope>NUCLEOTIDE SEQUENCE [LARGE SCALE GENOMIC DNA]</scope>
    <source>
        <strain evidence="2 3">CL_MEX2019</strain>
        <tissue evidence="2">Muscle</tissue>
    </source>
</reference>
<gene>
    <name evidence="2" type="ORF">CHARACLAT_010522</name>
</gene>
<comment type="caution">
    <text evidence="2">The sequence shown here is derived from an EMBL/GenBank/DDBJ whole genome shotgun (WGS) entry which is preliminary data.</text>
</comment>
<dbReference type="InterPro" id="IPR006561">
    <property type="entry name" value="DZF_dom"/>
</dbReference>
<dbReference type="PANTHER" id="PTHR45762:SF4">
    <property type="entry name" value="INTERLEUKIN ENHANCER-BINDING FACTOR 3"/>
    <property type="match status" value="1"/>
</dbReference>
<keyword evidence="3" id="KW-1185">Reference proteome</keyword>
<protein>
    <recommendedName>
        <fullName evidence="1">DZF domain-containing protein</fullName>
    </recommendedName>
</protein>
<name>A0ABU7F315_9TELE</name>
<organism evidence="2 3">
    <name type="scientific">Characodon lateralis</name>
    <dbReference type="NCBI Taxonomy" id="208331"/>
    <lineage>
        <taxon>Eukaryota</taxon>
        <taxon>Metazoa</taxon>
        <taxon>Chordata</taxon>
        <taxon>Craniata</taxon>
        <taxon>Vertebrata</taxon>
        <taxon>Euteleostomi</taxon>
        <taxon>Actinopterygii</taxon>
        <taxon>Neopterygii</taxon>
        <taxon>Teleostei</taxon>
        <taxon>Neoteleostei</taxon>
        <taxon>Acanthomorphata</taxon>
        <taxon>Ovalentaria</taxon>
        <taxon>Atherinomorphae</taxon>
        <taxon>Cyprinodontiformes</taxon>
        <taxon>Goodeidae</taxon>
        <taxon>Characodon</taxon>
    </lineage>
</organism>
<evidence type="ECO:0000313" key="3">
    <source>
        <dbReference type="Proteomes" id="UP001352852"/>
    </source>
</evidence>
<sequence>MAAEWDEQQAYEELLYWDGLIQQGHRLLPEDFDRYEELRYWYDCLCYKEELRQYHEYISAVKELEDKRQLEEIVAPPKQTGPQNRLVMTKHSEVYPSAEDLKSVQTIISHVEHAFKTLSEQIDGGSTRGEERFLRGLMRVGLVAKGLLLKGDKELKLVLLCSSWPTITLFNQVTEQLTKQLEVISPGTYTVSPCLEEAAIVVKSTKESGPTLAINLTSPLVRTEQLVNAADGKGVYFCPAGPQLSQACSMCSLYARDCTPPLIYTCINYYPRIPLGVAQRCRLQVSEADHINCLNLKPALSL</sequence>
<proteinExistence type="predicted"/>